<feature type="transmembrane region" description="Helical" evidence="1">
    <location>
        <begin position="12"/>
        <end position="30"/>
    </location>
</feature>
<organism evidence="2 3">
    <name type="scientific">Lachnobacterium bovis</name>
    <dbReference type="NCBI Taxonomy" id="140626"/>
    <lineage>
        <taxon>Bacteria</taxon>
        <taxon>Bacillati</taxon>
        <taxon>Bacillota</taxon>
        <taxon>Clostridia</taxon>
        <taxon>Lachnospirales</taxon>
        <taxon>Lachnospiraceae</taxon>
        <taxon>Lachnobacterium</taxon>
    </lineage>
</organism>
<dbReference type="Proteomes" id="UP000182471">
    <property type="component" value="Unassembled WGS sequence"/>
</dbReference>
<reference evidence="3" key="1">
    <citation type="submission" date="2016-10" db="EMBL/GenBank/DDBJ databases">
        <authorList>
            <person name="Varghese N."/>
            <person name="Submissions S."/>
        </authorList>
    </citation>
    <scope>NUCLEOTIDE SEQUENCE [LARGE SCALE GENOMIC DNA]</scope>
    <source>
        <strain evidence="3">S1b</strain>
    </source>
</reference>
<evidence type="ECO:0000313" key="2">
    <source>
        <dbReference type="EMBL" id="SER61744.1"/>
    </source>
</evidence>
<keyword evidence="1" id="KW-0472">Membrane</keyword>
<dbReference type="RefSeq" id="WP_074730395.1">
    <property type="nucleotide sequence ID" value="NZ_FOGW01000006.1"/>
</dbReference>
<keyword evidence="3" id="KW-1185">Reference proteome</keyword>
<dbReference type="InterPro" id="IPR038690">
    <property type="entry name" value="NusG_2_sf"/>
</dbReference>
<evidence type="ECO:0000313" key="3">
    <source>
        <dbReference type="Proteomes" id="UP000182471"/>
    </source>
</evidence>
<name>A0A1H9QMR6_9FIRM</name>
<gene>
    <name evidence="2" type="ORF">SAMN02910429_00615</name>
</gene>
<keyword evidence="1" id="KW-0812">Transmembrane</keyword>
<keyword evidence="1" id="KW-1133">Transmembrane helix</keyword>
<accession>A0A1H9QMR6</accession>
<dbReference type="Gene3D" id="2.60.320.10">
    <property type="entry name" value="N-utilization substance G protein NusG, insert domain"/>
    <property type="match status" value="1"/>
</dbReference>
<dbReference type="EMBL" id="FOGW01000006">
    <property type="protein sequence ID" value="SER61744.1"/>
    <property type="molecule type" value="Genomic_DNA"/>
</dbReference>
<dbReference type="AlphaFoldDB" id="A0A1H9QMR6"/>
<protein>
    <submittedName>
        <fullName evidence="2">Uncharacterized protein</fullName>
    </submittedName>
</protein>
<proteinExistence type="predicted"/>
<dbReference type="Pfam" id="PF07009">
    <property type="entry name" value="NusG_II"/>
    <property type="match status" value="1"/>
</dbReference>
<evidence type="ECO:0000256" key="1">
    <source>
        <dbReference type="SAM" id="Phobius"/>
    </source>
</evidence>
<sequence>MPQKMGKNDFFLLFALAIIFIIFFTFFYLFEVKEGKSIIVTVNGKEYGKYELATNQSIKIKYNGKVINELQIKDGKASMQSATCPDKLCVKQHEISKKNETIVCLPNKVVVTVVYDDVNNGDNIDAISK</sequence>